<keyword evidence="1" id="KW-0732">Signal</keyword>
<reference evidence="2 3" key="1">
    <citation type="submission" date="2018-11" db="EMBL/GenBank/DDBJ databases">
        <title>Genomic Encyclopedia of Type Strains, Phase IV (KMG-IV): sequencing the most valuable type-strain genomes for metagenomic binning, comparative biology and taxonomic classification.</title>
        <authorList>
            <person name="Goeker M."/>
        </authorList>
    </citation>
    <scope>NUCLEOTIDE SEQUENCE [LARGE SCALE GENOMIC DNA]</scope>
    <source>
        <strain evidence="2 3">DSM 21945</strain>
    </source>
</reference>
<protein>
    <submittedName>
        <fullName evidence="2">Putative lipoprotein YajG</fullName>
    </submittedName>
</protein>
<evidence type="ECO:0000256" key="1">
    <source>
        <dbReference type="SAM" id="SignalP"/>
    </source>
</evidence>
<gene>
    <name evidence="2" type="ORF">EDC28_11727</name>
</gene>
<dbReference type="OrthoDB" id="7063276at2"/>
<dbReference type="InterPro" id="IPR005619">
    <property type="entry name" value="Uncharacterised_YajG"/>
</dbReference>
<dbReference type="Pfam" id="PF03923">
    <property type="entry name" value="Lipoprotein_16"/>
    <property type="match status" value="1"/>
</dbReference>
<feature type="chain" id="PRO_5018330452" evidence="1">
    <location>
        <begin position="22"/>
        <end position="179"/>
    </location>
</feature>
<accession>A0A3N1NTJ3</accession>
<dbReference type="Proteomes" id="UP000268033">
    <property type="component" value="Unassembled WGS sequence"/>
</dbReference>
<evidence type="ECO:0000313" key="2">
    <source>
        <dbReference type="EMBL" id="ROQ18761.1"/>
    </source>
</evidence>
<dbReference type="STRING" id="584787.GCA_001247655_01361"/>
<dbReference type="AlphaFoldDB" id="A0A3N1NTJ3"/>
<comment type="caution">
    <text evidence="2">The sequence shown here is derived from an EMBL/GenBank/DDBJ whole genome shotgun (WGS) entry which is preliminary data.</text>
</comment>
<sequence length="179" mass="19446">MRYLLLTALLLAGCATLPKTAWLDPQAPAVTQASSSLVPIRFDFQDNRADQTVLFLPKGNVSSDPGLDERLASRLRQGLKAHGYSVQPGTGARLSVRLISVEAVVTEGMASHSSKQKVVMEAYAERDGQTMTKRFTSTGSFEAPLGPDLGRLEQELNNLLEQNMGSLINDPELTRLFSA</sequence>
<dbReference type="EMBL" id="RJUL01000017">
    <property type="protein sequence ID" value="ROQ18761.1"/>
    <property type="molecule type" value="Genomic_DNA"/>
</dbReference>
<keyword evidence="2" id="KW-0449">Lipoprotein</keyword>
<evidence type="ECO:0000313" key="3">
    <source>
        <dbReference type="Proteomes" id="UP000268033"/>
    </source>
</evidence>
<feature type="signal peptide" evidence="1">
    <location>
        <begin position="1"/>
        <end position="21"/>
    </location>
</feature>
<keyword evidence="3" id="KW-1185">Reference proteome</keyword>
<name>A0A3N1NTJ3_9GAMM</name>
<proteinExistence type="predicted"/>
<dbReference type="RefSeq" id="WP_050660239.1">
    <property type="nucleotide sequence ID" value="NZ_LFWC01000016.1"/>
</dbReference>
<organism evidence="2 3">
    <name type="scientific">Gallaecimonas pentaromativorans</name>
    <dbReference type="NCBI Taxonomy" id="584787"/>
    <lineage>
        <taxon>Bacteria</taxon>
        <taxon>Pseudomonadati</taxon>
        <taxon>Pseudomonadota</taxon>
        <taxon>Gammaproteobacteria</taxon>
        <taxon>Enterobacterales</taxon>
        <taxon>Gallaecimonadaceae</taxon>
        <taxon>Gallaecimonas</taxon>
    </lineage>
</organism>